<comment type="caution">
    <text evidence="12">The sequence shown here is derived from an EMBL/GenBank/DDBJ whole genome shotgun (WGS) entry which is preliminary data.</text>
</comment>
<evidence type="ECO:0000256" key="3">
    <source>
        <dbReference type="ARBA" id="ARBA00022723"/>
    </source>
</evidence>
<dbReference type="Proteomes" id="UP000823849">
    <property type="component" value="Unassembled WGS sequence"/>
</dbReference>
<feature type="binding site" evidence="10">
    <location>
        <begin position="184"/>
        <end position="185"/>
    </location>
    <ligand>
        <name>substrate</name>
    </ligand>
</feature>
<comment type="catalytic activity">
    <reaction evidence="9 10">
        <text>XTP + H2O = XMP + diphosphate + H(+)</text>
        <dbReference type="Rhea" id="RHEA:28610"/>
        <dbReference type="ChEBI" id="CHEBI:15377"/>
        <dbReference type="ChEBI" id="CHEBI:15378"/>
        <dbReference type="ChEBI" id="CHEBI:33019"/>
        <dbReference type="ChEBI" id="CHEBI:57464"/>
        <dbReference type="ChEBI" id="CHEBI:61314"/>
        <dbReference type="EC" id="3.6.1.66"/>
    </reaction>
</comment>
<comment type="similarity">
    <text evidence="1 10 11">Belongs to the HAM1 NTPase family.</text>
</comment>
<dbReference type="CDD" id="cd00515">
    <property type="entry name" value="HAM1"/>
    <property type="match status" value="1"/>
</dbReference>
<name>A0A9D2N9B3_9FIRM</name>
<dbReference type="GO" id="GO:0036220">
    <property type="term" value="F:ITP diphosphatase activity"/>
    <property type="evidence" value="ECO:0007669"/>
    <property type="project" value="UniProtKB-UniRule"/>
</dbReference>
<sequence length="201" mass="21973">MKKIIFATGNAGKMKEIREILADLNVEILSMKEAEIFLDIDENGSSFEENAVIKAKAVAGHPNAAGAVVLADDSGLEIDALNGEPGIYSARYLGEDTSYRIKNQNLIDRLEGVPDEKRTARFVCAIAAVFPGGETVTTKGIIEGKIGYEERGTNGFGYDPIFYLPDMSRSTAELLPEEKNAVSHRGNALREMKKELMLRFG</sequence>
<keyword evidence="3 10" id="KW-0479">Metal-binding</keyword>
<dbReference type="GO" id="GO:0046872">
    <property type="term" value="F:metal ion binding"/>
    <property type="evidence" value="ECO:0007669"/>
    <property type="project" value="UniProtKB-KW"/>
</dbReference>
<dbReference type="GO" id="GO:0000166">
    <property type="term" value="F:nucleotide binding"/>
    <property type="evidence" value="ECO:0007669"/>
    <property type="project" value="UniProtKB-KW"/>
</dbReference>
<evidence type="ECO:0000256" key="11">
    <source>
        <dbReference type="RuleBase" id="RU003781"/>
    </source>
</evidence>
<dbReference type="GO" id="GO:0009117">
    <property type="term" value="P:nucleotide metabolic process"/>
    <property type="evidence" value="ECO:0007669"/>
    <property type="project" value="UniProtKB-KW"/>
</dbReference>
<evidence type="ECO:0000256" key="5">
    <source>
        <dbReference type="ARBA" id="ARBA00022801"/>
    </source>
</evidence>
<comment type="subunit">
    <text evidence="2 10">Homodimer.</text>
</comment>
<dbReference type="NCBIfam" id="TIGR00042">
    <property type="entry name" value="RdgB/HAM1 family non-canonical purine NTP pyrophosphatase"/>
    <property type="match status" value="1"/>
</dbReference>
<evidence type="ECO:0000256" key="4">
    <source>
        <dbReference type="ARBA" id="ARBA00022741"/>
    </source>
</evidence>
<keyword evidence="4 10" id="KW-0547">Nucleotide-binding</keyword>
<evidence type="ECO:0000256" key="2">
    <source>
        <dbReference type="ARBA" id="ARBA00011738"/>
    </source>
</evidence>
<dbReference type="GO" id="GO:0005829">
    <property type="term" value="C:cytosol"/>
    <property type="evidence" value="ECO:0007669"/>
    <property type="project" value="TreeGrafter"/>
</dbReference>
<dbReference type="AlphaFoldDB" id="A0A9D2N9B3"/>
<dbReference type="EC" id="3.6.1.66" evidence="10"/>
<evidence type="ECO:0000313" key="13">
    <source>
        <dbReference type="Proteomes" id="UP000823849"/>
    </source>
</evidence>
<comment type="catalytic activity">
    <reaction evidence="10">
        <text>ITP + H2O = IMP + diphosphate + H(+)</text>
        <dbReference type="Rhea" id="RHEA:29399"/>
        <dbReference type="ChEBI" id="CHEBI:15377"/>
        <dbReference type="ChEBI" id="CHEBI:15378"/>
        <dbReference type="ChEBI" id="CHEBI:33019"/>
        <dbReference type="ChEBI" id="CHEBI:58053"/>
        <dbReference type="ChEBI" id="CHEBI:61402"/>
        <dbReference type="EC" id="3.6.1.66"/>
    </reaction>
</comment>
<feature type="binding site" evidence="10">
    <location>
        <position position="41"/>
    </location>
    <ligand>
        <name>Mg(2+)</name>
        <dbReference type="ChEBI" id="CHEBI:18420"/>
    </ligand>
</feature>
<evidence type="ECO:0000313" key="12">
    <source>
        <dbReference type="EMBL" id="HJC15469.1"/>
    </source>
</evidence>
<evidence type="ECO:0000256" key="8">
    <source>
        <dbReference type="ARBA" id="ARBA00051875"/>
    </source>
</evidence>
<dbReference type="InterPro" id="IPR029001">
    <property type="entry name" value="ITPase-like_fam"/>
</dbReference>
<feature type="binding site" evidence="10">
    <location>
        <position position="74"/>
    </location>
    <ligand>
        <name>substrate</name>
    </ligand>
</feature>
<keyword evidence="7 10" id="KW-0546">Nucleotide metabolism</keyword>
<dbReference type="GO" id="GO:0036222">
    <property type="term" value="F:XTP diphosphatase activity"/>
    <property type="evidence" value="ECO:0007669"/>
    <property type="project" value="UniProtKB-UniRule"/>
</dbReference>
<reference evidence="12" key="1">
    <citation type="journal article" date="2021" name="PeerJ">
        <title>Extensive microbial diversity within the chicken gut microbiome revealed by metagenomics and culture.</title>
        <authorList>
            <person name="Gilroy R."/>
            <person name="Ravi A."/>
            <person name="Getino M."/>
            <person name="Pursley I."/>
            <person name="Horton D.L."/>
            <person name="Alikhan N.F."/>
            <person name="Baker D."/>
            <person name="Gharbi K."/>
            <person name="Hall N."/>
            <person name="Watson M."/>
            <person name="Adriaenssens E.M."/>
            <person name="Foster-Nyarko E."/>
            <person name="Jarju S."/>
            <person name="Secka A."/>
            <person name="Antonio M."/>
            <person name="Oren A."/>
            <person name="Chaudhuri R.R."/>
            <person name="La Ragione R."/>
            <person name="Hildebrand F."/>
            <person name="Pallen M.J."/>
        </authorList>
    </citation>
    <scope>NUCLEOTIDE SEQUENCE</scope>
    <source>
        <strain evidence="12">CHK185-5351</strain>
    </source>
</reference>
<dbReference type="SUPFAM" id="SSF52972">
    <property type="entry name" value="ITPase-like"/>
    <property type="match status" value="1"/>
</dbReference>
<keyword evidence="6 10" id="KW-0460">Magnesium</keyword>
<organism evidence="12 13">
    <name type="scientific">Candidatus Fusicatenibacter intestinigallinarum</name>
    <dbReference type="NCBI Taxonomy" id="2838598"/>
    <lineage>
        <taxon>Bacteria</taxon>
        <taxon>Bacillati</taxon>
        <taxon>Bacillota</taxon>
        <taxon>Clostridia</taxon>
        <taxon>Lachnospirales</taxon>
        <taxon>Lachnospiraceae</taxon>
        <taxon>Fusicatenibacter</taxon>
    </lineage>
</organism>
<proteinExistence type="inferred from homology"/>
<dbReference type="NCBIfam" id="NF011397">
    <property type="entry name" value="PRK14822.1"/>
    <property type="match status" value="1"/>
</dbReference>
<feature type="binding site" evidence="10">
    <location>
        <position position="179"/>
    </location>
    <ligand>
        <name>substrate</name>
    </ligand>
</feature>
<comment type="function">
    <text evidence="10">Pyrophosphatase that catalyzes the hydrolysis of nucleoside triphosphates to their monophosphate derivatives, with a high preference for the non-canonical purine nucleotides XTP (xanthosine triphosphate), dITP (deoxyinosine triphosphate) and ITP. Seems to function as a house-cleaning enzyme that removes non-canonical purine nucleotides from the nucleotide pool, thus preventing their incorporation into DNA/RNA and avoiding chromosomal lesions.</text>
</comment>
<evidence type="ECO:0000256" key="7">
    <source>
        <dbReference type="ARBA" id="ARBA00023080"/>
    </source>
</evidence>
<accession>A0A9D2N9B3</accession>
<dbReference type="EMBL" id="DWWU01000028">
    <property type="protein sequence ID" value="HJC15469.1"/>
    <property type="molecule type" value="Genomic_DNA"/>
</dbReference>
<gene>
    <name evidence="12" type="ORF">H9705_06535</name>
</gene>
<feature type="binding site" evidence="10">
    <location>
        <position position="73"/>
    </location>
    <ligand>
        <name>Mg(2+)</name>
        <dbReference type="ChEBI" id="CHEBI:18420"/>
    </ligand>
</feature>
<dbReference type="FunFam" id="3.90.950.10:FF:000001">
    <property type="entry name" value="dITP/XTP pyrophosphatase"/>
    <property type="match status" value="1"/>
</dbReference>
<keyword evidence="5 10" id="KW-0378">Hydrolase</keyword>
<dbReference type="Pfam" id="PF01725">
    <property type="entry name" value="Ham1p_like"/>
    <property type="match status" value="1"/>
</dbReference>
<evidence type="ECO:0000256" key="9">
    <source>
        <dbReference type="ARBA" id="ARBA00052017"/>
    </source>
</evidence>
<feature type="binding site" evidence="10">
    <location>
        <begin position="156"/>
        <end position="159"/>
    </location>
    <ligand>
        <name>substrate</name>
    </ligand>
</feature>
<dbReference type="HAMAP" id="MF_01405">
    <property type="entry name" value="Non_canon_purine_NTPase"/>
    <property type="match status" value="1"/>
</dbReference>
<dbReference type="InterPro" id="IPR002637">
    <property type="entry name" value="RdgB/HAM1"/>
</dbReference>
<feature type="active site" description="Proton acceptor" evidence="10">
    <location>
        <position position="73"/>
    </location>
</feature>
<dbReference type="InterPro" id="IPR020922">
    <property type="entry name" value="dITP/XTP_pyrophosphatase"/>
</dbReference>
<evidence type="ECO:0000256" key="6">
    <source>
        <dbReference type="ARBA" id="ARBA00022842"/>
    </source>
</evidence>
<reference evidence="12" key="2">
    <citation type="submission" date="2021-04" db="EMBL/GenBank/DDBJ databases">
        <authorList>
            <person name="Gilroy R."/>
        </authorList>
    </citation>
    <scope>NUCLEOTIDE SEQUENCE</scope>
    <source>
        <strain evidence="12">CHK185-5351</strain>
    </source>
</reference>
<dbReference type="Gene3D" id="3.90.950.10">
    <property type="match status" value="1"/>
</dbReference>
<dbReference type="PANTHER" id="PTHR11067:SF9">
    <property type="entry name" value="INOSINE TRIPHOSPHATE PYROPHOSPHATASE"/>
    <property type="match status" value="1"/>
</dbReference>
<protein>
    <recommendedName>
        <fullName evidence="10">dITP/XTP pyrophosphatase</fullName>
        <ecNumber evidence="10">3.6.1.66</ecNumber>
    </recommendedName>
    <alternativeName>
        <fullName evidence="10">Non-canonical purine NTP pyrophosphatase</fullName>
    </alternativeName>
    <alternativeName>
        <fullName evidence="10">Non-standard purine NTP pyrophosphatase</fullName>
    </alternativeName>
    <alternativeName>
        <fullName evidence="10">Nucleoside-triphosphate diphosphatase</fullName>
    </alternativeName>
    <alternativeName>
        <fullName evidence="10">Nucleoside-triphosphate pyrophosphatase</fullName>
        <shortName evidence="10">NTPase</shortName>
    </alternativeName>
</protein>
<dbReference type="GO" id="GO:0009146">
    <property type="term" value="P:purine nucleoside triphosphate catabolic process"/>
    <property type="evidence" value="ECO:0007669"/>
    <property type="project" value="UniProtKB-UniRule"/>
</dbReference>
<dbReference type="GO" id="GO:0035870">
    <property type="term" value="F:dITP diphosphatase activity"/>
    <property type="evidence" value="ECO:0007669"/>
    <property type="project" value="UniProtKB-UniRule"/>
</dbReference>
<feature type="binding site" evidence="10">
    <location>
        <begin position="8"/>
        <end position="13"/>
    </location>
    <ligand>
        <name>substrate</name>
    </ligand>
</feature>
<evidence type="ECO:0000256" key="10">
    <source>
        <dbReference type="HAMAP-Rule" id="MF_01405"/>
    </source>
</evidence>
<dbReference type="PANTHER" id="PTHR11067">
    <property type="entry name" value="INOSINE TRIPHOSPHATE PYROPHOSPHATASE/HAM1 PROTEIN"/>
    <property type="match status" value="1"/>
</dbReference>
<comment type="cofactor">
    <cofactor evidence="10">
        <name>Mg(2+)</name>
        <dbReference type="ChEBI" id="CHEBI:18420"/>
    </cofactor>
    <text evidence="10">Binds 1 Mg(2+) ion per subunit.</text>
</comment>
<dbReference type="GO" id="GO:0017111">
    <property type="term" value="F:ribonucleoside triphosphate phosphatase activity"/>
    <property type="evidence" value="ECO:0007669"/>
    <property type="project" value="InterPro"/>
</dbReference>
<comment type="catalytic activity">
    <reaction evidence="8 10">
        <text>dITP + H2O = dIMP + diphosphate + H(+)</text>
        <dbReference type="Rhea" id="RHEA:28342"/>
        <dbReference type="ChEBI" id="CHEBI:15377"/>
        <dbReference type="ChEBI" id="CHEBI:15378"/>
        <dbReference type="ChEBI" id="CHEBI:33019"/>
        <dbReference type="ChEBI" id="CHEBI:61194"/>
        <dbReference type="ChEBI" id="CHEBI:61382"/>
        <dbReference type="EC" id="3.6.1.66"/>
    </reaction>
</comment>
<evidence type="ECO:0000256" key="1">
    <source>
        <dbReference type="ARBA" id="ARBA00008023"/>
    </source>
</evidence>